<comment type="pathway">
    <text evidence="1">Lipid metabolism; fatty acid beta-oxidation.</text>
</comment>
<dbReference type="InterPro" id="IPR029045">
    <property type="entry name" value="ClpP/crotonase-like_dom_sf"/>
</dbReference>
<dbReference type="Pfam" id="PF02737">
    <property type="entry name" value="3HCDH_N"/>
    <property type="match status" value="1"/>
</dbReference>
<evidence type="ECO:0000256" key="10">
    <source>
        <dbReference type="ARBA" id="ARBA00049556"/>
    </source>
</evidence>
<evidence type="ECO:0000313" key="14">
    <source>
        <dbReference type="Proteomes" id="UP000199502"/>
    </source>
</evidence>
<dbReference type="PANTHER" id="PTHR43612">
    <property type="entry name" value="TRIFUNCTIONAL ENZYME SUBUNIT ALPHA"/>
    <property type="match status" value="1"/>
</dbReference>
<feature type="domain" description="3-hydroxyacyl-CoA dehydrogenase C-terminal" evidence="11">
    <location>
        <begin position="506"/>
        <end position="601"/>
    </location>
</feature>
<keyword evidence="5" id="KW-0560">Oxidoreductase</keyword>
<organism evidence="13 14">
    <name type="scientific">Paracoccus tibetensis</name>
    <dbReference type="NCBI Taxonomy" id="336292"/>
    <lineage>
        <taxon>Bacteria</taxon>
        <taxon>Pseudomonadati</taxon>
        <taxon>Pseudomonadota</taxon>
        <taxon>Alphaproteobacteria</taxon>
        <taxon>Rhodobacterales</taxon>
        <taxon>Paracoccaceae</taxon>
        <taxon>Paracoccus</taxon>
    </lineage>
</organism>
<dbReference type="InterPro" id="IPR001753">
    <property type="entry name" value="Enoyl-CoA_hydra/iso"/>
</dbReference>
<sequence length="728" mass="77861">MTDFTMSRGDDGVAVITWDVPGKSMNVLSMDGAQELNDLIDQALADEAVKGIVITSGKKDFAAGMDLNVIAGMKDRGGAQAVFDGVMTLHQLLRKIELAGMDPKTKKGGKPIAAALPGTALGIGLELPLATHRIFAADNPKAKIGLPEIMVGIFPGAGGTTRLVRKLGAMVAAPFLLEGKLNEPKKAKAAGIVDEVVEDPLAAAKAWVLEAKEADLVKPWDAKGYKMPGGEPFHPAGFMTFVGASAMVHGKTLGVYPAAKALLSAVYEGAQVPFDQALKIEARWFTNVLMNPSSGAMIRSLFINKEALEKGANRPEAPDQSVKKVGILGAGMMGAGIAYVSAMAGIEVVLIDAAQDSADRGKAYSEGLLDKAISRKKSTPEKKAEVLGRITPTTDYAALEGCDLIVEAVFEDPSVKAEVTKKAEAVIPQDAIFATNTSTLPISELAKASARPQQFIGIHFFSPVDKMLLVEIIKGRETGDIAVAKALDFVRQIRKTPIVVNDERFFYANRCIIPYINEGIRLVAEGVNPTLIENAAKMMGMPLGPLQLVDETSIDLGVKIAKATKAAMGEAYPDGAVDEVLFWMADQGRMGRKAKAGFYAYGEDGKRQGFWDGLKAQYPRAEDQPELTEIQHRLMFVQALEAVRAFEAGVLEDIREGDVGAILGWGFAPWTGGPFGWLDMLGAERAVAICEDLTARHGARFEAPKLLRELAASGARFYDRYGDGKRAA</sequence>
<dbReference type="Gene3D" id="3.40.50.720">
    <property type="entry name" value="NAD(P)-binding Rossmann-like Domain"/>
    <property type="match status" value="1"/>
</dbReference>
<dbReference type="GO" id="GO:0006635">
    <property type="term" value="P:fatty acid beta-oxidation"/>
    <property type="evidence" value="ECO:0007669"/>
    <property type="project" value="UniProtKB-UniPathway"/>
</dbReference>
<evidence type="ECO:0000256" key="4">
    <source>
        <dbReference type="ARBA" id="ARBA00022963"/>
    </source>
</evidence>
<dbReference type="InterPro" id="IPR036291">
    <property type="entry name" value="NAD(P)-bd_dom_sf"/>
</dbReference>
<protein>
    <submittedName>
        <fullName evidence="13">3-hydroxyacyl-CoA dehydrogenase / enoyl-CoA hydratase / 3-hydroxybutyryl-CoA epimerase</fullName>
    </submittedName>
</protein>
<evidence type="ECO:0000256" key="1">
    <source>
        <dbReference type="ARBA" id="ARBA00005005"/>
    </source>
</evidence>
<dbReference type="STRING" id="336292.SAMN05660710_00352"/>
<evidence type="ECO:0000256" key="5">
    <source>
        <dbReference type="ARBA" id="ARBA00023002"/>
    </source>
</evidence>
<reference evidence="13 14" key="1">
    <citation type="submission" date="2016-10" db="EMBL/GenBank/DDBJ databases">
        <authorList>
            <person name="de Groot N.N."/>
        </authorList>
    </citation>
    <scope>NUCLEOTIDE SEQUENCE [LARGE SCALE GENOMIC DNA]</scope>
    <source>
        <strain evidence="13 14">CGMCC 1.8925</strain>
    </source>
</reference>
<keyword evidence="8" id="KW-0456">Lyase</keyword>
<dbReference type="GO" id="GO:0016509">
    <property type="term" value="F:long-chain (3S)-3-hydroxyacyl-CoA dehydrogenase (NAD+) activity"/>
    <property type="evidence" value="ECO:0007669"/>
    <property type="project" value="TreeGrafter"/>
</dbReference>
<feature type="domain" description="3-hydroxyacyl-CoA dehydrogenase NAD binding" evidence="12">
    <location>
        <begin position="324"/>
        <end position="502"/>
    </location>
</feature>
<comment type="catalytic activity">
    <reaction evidence="10">
        <text>a (3S)-3-hydroxyacyl-CoA + NAD(+) = a 3-oxoacyl-CoA + NADH + H(+)</text>
        <dbReference type="Rhea" id="RHEA:22432"/>
        <dbReference type="ChEBI" id="CHEBI:15378"/>
        <dbReference type="ChEBI" id="CHEBI:57318"/>
        <dbReference type="ChEBI" id="CHEBI:57540"/>
        <dbReference type="ChEBI" id="CHEBI:57945"/>
        <dbReference type="ChEBI" id="CHEBI:90726"/>
        <dbReference type="EC" id="1.1.1.35"/>
    </reaction>
</comment>
<name>A0A1G5C0Y3_9RHOB</name>
<dbReference type="GO" id="GO:0004300">
    <property type="term" value="F:enoyl-CoA hydratase activity"/>
    <property type="evidence" value="ECO:0007669"/>
    <property type="project" value="TreeGrafter"/>
</dbReference>
<dbReference type="EMBL" id="FMVT01000001">
    <property type="protein sequence ID" value="SCX95954.1"/>
    <property type="molecule type" value="Genomic_DNA"/>
</dbReference>
<evidence type="ECO:0000256" key="7">
    <source>
        <dbReference type="ARBA" id="ARBA00023098"/>
    </source>
</evidence>
<dbReference type="SUPFAM" id="SSF51735">
    <property type="entry name" value="NAD(P)-binding Rossmann-fold domains"/>
    <property type="match status" value="1"/>
</dbReference>
<dbReference type="InterPro" id="IPR006176">
    <property type="entry name" value="3-OHacyl-CoA_DH_NAD-bd"/>
</dbReference>
<keyword evidence="4" id="KW-0442">Lipid degradation</keyword>
<keyword evidence="9" id="KW-0511">Multifunctional enzyme</keyword>
<dbReference type="CDD" id="cd06558">
    <property type="entry name" value="crotonase-like"/>
    <property type="match status" value="1"/>
</dbReference>
<dbReference type="Gene3D" id="1.10.1040.50">
    <property type="match status" value="1"/>
</dbReference>
<dbReference type="PANTHER" id="PTHR43612:SF3">
    <property type="entry name" value="TRIFUNCTIONAL ENZYME SUBUNIT ALPHA, MITOCHONDRIAL"/>
    <property type="match status" value="1"/>
</dbReference>
<keyword evidence="3" id="KW-0276">Fatty acid metabolism</keyword>
<dbReference type="RefSeq" id="WP_090739778.1">
    <property type="nucleotide sequence ID" value="NZ_FMVT01000001.1"/>
</dbReference>
<dbReference type="Pfam" id="PF00725">
    <property type="entry name" value="3HCDH"/>
    <property type="match status" value="1"/>
</dbReference>
<dbReference type="SUPFAM" id="SSF52096">
    <property type="entry name" value="ClpP/crotonase"/>
    <property type="match status" value="1"/>
</dbReference>
<accession>A0A1G5C0Y3</accession>
<keyword evidence="6" id="KW-0520">NAD</keyword>
<evidence type="ECO:0000256" key="6">
    <source>
        <dbReference type="ARBA" id="ARBA00023027"/>
    </source>
</evidence>
<dbReference type="Gene3D" id="3.90.226.10">
    <property type="entry name" value="2-enoyl-CoA Hydratase, Chain A, domain 1"/>
    <property type="match status" value="1"/>
</dbReference>
<dbReference type="AlphaFoldDB" id="A0A1G5C0Y3"/>
<dbReference type="GO" id="GO:0070403">
    <property type="term" value="F:NAD+ binding"/>
    <property type="evidence" value="ECO:0007669"/>
    <property type="project" value="InterPro"/>
</dbReference>
<evidence type="ECO:0000256" key="2">
    <source>
        <dbReference type="ARBA" id="ARBA00007005"/>
    </source>
</evidence>
<evidence type="ECO:0000256" key="9">
    <source>
        <dbReference type="ARBA" id="ARBA00023268"/>
    </source>
</evidence>
<dbReference type="Proteomes" id="UP000199502">
    <property type="component" value="Unassembled WGS sequence"/>
</dbReference>
<dbReference type="InterPro" id="IPR006108">
    <property type="entry name" value="3HC_DH_C"/>
</dbReference>
<dbReference type="SUPFAM" id="SSF48179">
    <property type="entry name" value="6-phosphogluconate dehydrogenase C-terminal domain-like"/>
    <property type="match status" value="2"/>
</dbReference>
<dbReference type="OrthoDB" id="9771883at2"/>
<dbReference type="UniPathway" id="UPA00659"/>
<comment type="similarity">
    <text evidence="2">In the central section; belongs to the 3-hydroxyacyl-CoA dehydrogenase family.</text>
</comment>
<evidence type="ECO:0000256" key="8">
    <source>
        <dbReference type="ARBA" id="ARBA00023239"/>
    </source>
</evidence>
<gene>
    <name evidence="13" type="ORF">SAMN05660710_00352</name>
</gene>
<evidence type="ECO:0000313" key="13">
    <source>
        <dbReference type="EMBL" id="SCX95954.1"/>
    </source>
</evidence>
<keyword evidence="14" id="KW-1185">Reference proteome</keyword>
<evidence type="ECO:0000256" key="3">
    <source>
        <dbReference type="ARBA" id="ARBA00022832"/>
    </source>
</evidence>
<dbReference type="InterPro" id="IPR050136">
    <property type="entry name" value="FA_oxidation_alpha_subunit"/>
</dbReference>
<dbReference type="FunFam" id="3.40.50.720:FF:000009">
    <property type="entry name" value="Fatty oxidation complex, alpha subunit"/>
    <property type="match status" value="1"/>
</dbReference>
<evidence type="ECO:0000259" key="12">
    <source>
        <dbReference type="Pfam" id="PF02737"/>
    </source>
</evidence>
<keyword evidence="7" id="KW-0443">Lipid metabolism</keyword>
<evidence type="ECO:0000259" key="11">
    <source>
        <dbReference type="Pfam" id="PF00725"/>
    </source>
</evidence>
<proteinExistence type="inferred from homology"/>
<dbReference type="Pfam" id="PF00378">
    <property type="entry name" value="ECH_1"/>
    <property type="match status" value="1"/>
</dbReference>
<dbReference type="InterPro" id="IPR008927">
    <property type="entry name" value="6-PGluconate_DH-like_C_sf"/>
</dbReference>